<dbReference type="SUPFAM" id="SSF53850">
    <property type="entry name" value="Periplasmic binding protein-like II"/>
    <property type="match status" value="1"/>
</dbReference>
<feature type="domain" description="Solute-binding protein family 3/N-terminal" evidence="8">
    <location>
        <begin position="23"/>
        <end position="236"/>
    </location>
</feature>
<dbReference type="InterPro" id="IPR015168">
    <property type="entry name" value="SsuA/THI5"/>
</dbReference>
<dbReference type="GO" id="GO:0042626">
    <property type="term" value="F:ATPase-coupled transmembrane transporter activity"/>
    <property type="evidence" value="ECO:0007669"/>
    <property type="project" value="InterPro"/>
</dbReference>
<dbReference type="eggNOG" id="COG0715">
    <property type="taxonomic scope" value="Bacteria"/>
</dbReference>
<dbReference type="SMART" id="SM00062">
    <property type="entry name" value="PBPb"/>
    <property type="match status" value="1"/>
</dbReference>
<dbReference type="OrthoDB" id="6522570at2"/>
<keyword evidence="4 7" id="KW-0732">Signal</keyword>
<sequence>MKRVLLAAGLLLALSASAVAQVTLRVGDQKGNARAVMEAAGVLKDVPYTIEWKEFVAAAPLLEALGAGAIETGLVGDAPFTFAAASGVPVKAIAAIRQTQEGLAMLVPESSTIKSFDELKGKKIATGRGSIGHQLVLAALESRGWTTNDIQLVFLSPADAKVAYTQGSVDAWSTWEPYVSQEEVLFRSRRIITGEGLTPGLSFQVATPAAIKDKRVALEDFVQRLAAARVWSLGNVESYAETWGRLMNIPPAVPLNWLKRAKVRIVPVDDAVVADEQTTIDLYTRTGLIKQRLDAAGILDRSFSAAIAKGAGL</sequence>
<dbReference type="GeneID" id="301818371"/>
<comment type="subcellular location">
    <subcellularLocation>
        <location evidence="1">Periplasm</location>
    </subcellularLocation>
</comment>
<evidence type="ECO:0000256" key="5">
    <source>
        <dbReference type="ARBA" id="ARBA00055538"/>
    </source>
</evidence>
<accession>M4Z9U3</accession>
<dbReference type="Gene3D" id="3.40.190.10">
    <property type="entry name" value="Periplasmic binding protein-like II"/>
    <property type="match status" value="2"/>
</dbReference>
<evidence type="ECO:0000256" key="1">
    <source>
        <dbReference type="ARBA" id="ARBA00004418"/>
    </source>
</evidence>
<dbReference type="AlphaFoldDB" id="M4Z9U3"/>
<evidence type="ECO:0000313" key="10">
    <source>
        <dbReference type="Proteomes" id="UP000011841"/>
    </source>
</evidence>
<evidence type="ECO:0000256" key="3">
    <source>
        <dbReference type="ARBA" id="ARBA00022448"/>
    </source>
</evidence>
<dbReference type="EMBL" id="AP012603">
    <property type="protein sequence ID" value="BAM90573.1"/>
    <property type="molecule type" value="Genomic_DNA"/>
</dbReference>
<dbReference type="KEGG" id="aol:S58_45890"/>
<protein>
    <recommendedName>
        <fullName evidence="6">Putative aliphatic sulfonates-binding protein</fullName>
    </recommendedName>
</protein>
<evidence type="ECO:0000256" key="4">
    <source>
        <dbReference type="ARBA" id="ARBA00022729"/>
    </source>
</evidence>
<organism evidence="9 10">
    <name type="scientific">Bradyrhizobium oligotrophicum S58</name>
    <dbReference type="NCBI Taxonomy" id="1245469"/>
    <lineage>
        <taxon>Bacteria</taxon>
        <taxon>Pseudomonadati</taxon>
        <taxon>Pseudomonadota</taxon>
        <taxon>Alphaproteobacteria</taxon>
        <taxon>Hyphomicrobiales</taxon>
        <taxon>Nitrobacteraceae</taxon>
        <taxon>Bradyrhizobium</taxon>
    </lineage>
</organism>
<evidence type="ECO:0000256" key="2">
    <source>
        <dbReference type="ARBA" id="ARBA00010742"/>
    </source>
</evidence>
<dbReference type="RefSeq" id="WP_015667664.1">
    <property type="nucleotide sequence ID" value="NC_020453.1"/>
</dbReference>
<dbReference type="PANTHER" id="PTHR30024:SF48">
    <property type="entry name" value="ABC TRANSPORTER SUBSTRATE-BINDING PROTEIN"/>
    <property type="match status" value="1"/>
</dbReference>
<dbReference type="HOGENOM" id="CLU_028871_2_1_5"/>
<dbReference type="PANTHER" id="PTHR30024">
    <property type="entry name" value="ALIPHATIC SULFONATES-BINDING PROTEIN-RELATED"/>
    <property type="match status" value="1"/>
</dbReference>
<dbReference type="STRING" id="1245469.S58_45890"/>
<dbReference type="InterPro" id="IPR001638">
    <property type="entry name" value="Solute-binding_3/MltF_N"/>
</dbReference>
<keyword evidence="3" id="KW-0813">Transport</keyword>
<evidence type="ECO:0000259" key="8">
    <source>
        <dbReference type="SMART" id="SM00062"/>
    </source>
</evidence>
<dbReference type="CDD" id="cd13558">
    <property type="entry name" value="PBP2_SsuA_like_2"/>
    <property type="match status" value="1"/>
</dbReference>
<evidence type="ECO:0000313" key="9">
    <source>
        <dbReference type="EMBL" id="BAM90573.1"/>
    </source>
</evidence>
<feature type="chain" id="PRO_5004062160" description="Putative aliphatic sulfonates-binding protein" evidence="7">
    <location>
        <begin position="21"/>
        <end position="313"/>
    </location>
</feature>
<dbReference type="Proteomes" id="UP000011841">
    <property type="component" value="Chromosome"/>
</dbReference>
<dbReference type="Pfam" id="PF09084">
    <property type="entry name" value="NMT1"/>
    <property type="match status" value="1"/>
</dbReference>
<keyword evidence="10" id="KW-1185">Reference proteome</keyword>
<name>M4Z9U3_9BRAD</name>
<dbReference type="NCBIfam" id="TIGR01728">
    <property type="entry name" value="SsuA_fam"/>
    <property type="match status" value="1"/>
</dbReference>
<dbReference type="PATRIC" id="fig|1245469.3.peg.4697"/>
<proteinExistence type="inferred from homology"/>
<evidence type="ECO:0000256" key="6">
    <source>
        <dbReference type="ARBA" id="ARBA00070228"/>
    </source>
</evidence>
<dbReference type="GO" id="GO:0016020">
    <property type="term" value="C:membrane"/>
    <property type="evidence" value="ECO:0007669"/>
    <property type="project" value="InterPro"/>
</dbReference>
<reference evidence="9 10" key="1">
    <citation type="journal article" date="2013" name="Appl. Environ. Microbiol.">
        <title>Genome analysis suggests that the soil oligotrophic bacterium Agromonas oligotrophica (Bradyrhizobium oligotrophicum) is a nitrogen-fixing symbiont of Aeschynomene indica.</title>
        <authorList>
            <person name="Okubo T."/>
            <person name="Fukushima S."/>
            <person name="Itakura M."/>
            <person name="Oshima K."/>
            <person name="Longtonglang A."/>
            <person name="Teaumroong N."/>
            <person name="Mitsui H."/>
            <person name="Hattori M."/>
            <person name="Hattori R."/>
            <person name="Hattori T."/>
            <person name="Minamisawa K."/>
        </authorList>
    </citation>
    <scope>NUCLEOTIDE SEQUENCE [LARGE SCALE GENOMIC DNA]</scope>
    <source>
        <strain evidence="9 10">S58</strain>
    </source>
</reference>
<feature type="signal peptide" evidence="7">
    <location>
        <begin position="1"/>
        <end position="20"/>
    </location>
</feature>
<comment type="function">
    <text evidence="5">Part of a binding-protein-dependent transport system for aliphatic sulfonates. Putative binding protein.</text>
</comment>
<dbReference type="InterPro" id="IPR010067">
    <property type="entry name" value="ABC_SsuA_sub-bd"/>
</dbReference>
<evidence type="ECO:0000256" key="7">
    <source>
        <dbReference type="SAM" id="SignalP"/>
    </source>
</evidence>
<dbReference type="FunFam" id="3.40.190.10:FF:000050">
    <property type="entry name" value="Sulfonate ABC transporter substrate-binding protein"/>
    <property type="match status" value="1"/>
</dbReference>
<gene>
    <name evidence="9" type="ORF">S58_45890</name>
</gene>
<comment type="similarity">
    <text evidence="2">Belongs to the bacterial solute-binding protein SsuA/TauA family.</text>
</comment>
<dbReference type="GO" id="GO:0042597">
    <property type="term" value="C:periplasmic space"/>
    <property type="evidence" value="ECO:0007669"/>
    <property type="project" value="UniProtKB-SubCell"/>
</dbReference>